<evidence type="ECO:0000313" key="2">
    <source>
        <dbReference type="Proteomes" id="UP001465717"/>
    </source>
</evidence>
<dbReference type="EMBL" id="JBBNGE010000083">
    <property type="protein sequence ID" value="MEQ2509461.1"/>
    <property type="molecule type" value="Genomic_DNA"/>
</dbReference>
<evidence type="ECO:0000313" key="1">
    <source>
        <dbReference type="EMBL" id="MEQ2509461.1"/>
    </source>
</evidence>
<keyword evidence="2" id="KW-1185">Reference proteome</keyword>
<protein>
    <submittedName>
        <fullName evidence="1">Uncharacterized protein</fullName>
    </submittedName>
</protein>
<organism evidence="1 2">
    <name type="scientific">Segatella sinensis</name>
    <dbReference type="NCBI Taxonomy" id="3085167"/>
    <lineage>
        <taxon>Bacteria</taxon>
        <taxon>Pseudomonadati</taxon>
        <taxon>Bacteroidota</taxon>
        <taxon>Bacteroidia</taxon>
        <taxon>Bacteroidales</taxon>
        <taxon>Prevotellaceae</taxon>
        <taxon>Segatella</taxon>
    </lineage>
</organism>
<gene>
    <name evidence="1" type="ORF">AAAT87_14535</name>
</gene>
<reference evidence="1 2" key="1">
    <citation type="submission" date="2024-04" db="EMBL/GenBank/DDBJ databases">
        <title>Human intestinal bacterial collection.</title>
        <authorList>
            <person name="Pauvert C."/>
            <person name="Hitch T.C.A."/>
            <person name="Clavel T."/>
        </authorList>
    </citation>
    <scope>NUCLEOTIDE SEQUENCE [LARGE SCALE GENOMIC DNA]</scope>
    <source>
        <strain evidence="1 2">CLA-AA-H174</strain>
    </source>
</reference>
<sequence>MFQDHQNISALSCFFDAAKVLRKTRQNNPFPTTSPKNPRFWEKSGFSWEKVRRKRKRKLKSKENQKITPLFPQKSLIFSQRWEKSWESWEKLLIKIRKAPPSPSMKKMLLTKATKVTQIYYSQC</sequence>
<dbReference type="Proteomes" id="UP001465717">
    <property type="component" value="Unassembled WGS sequence"/>
</dbReference>
<proteinExistence type="predicted"/>
<name>A0ABV1G241_9BACT</name>
<dbReference type="RefSeq" id="WP_349226820.1">
    <property type="nucleotide sequence ID" value="NZ_JBBNFG020000030.1"/>
</dbReference>
<comment type="caution">
    <text evidence="1">The sequence shown here is derived from an EMBL/GenBank/DDBJ whole genome shotgun (WGS) entry which is preliminary data.</text>
</comment>
<accession>A0ABV1G241</accession>